<name>A0A9W9SHY9_9EURO</name>
<dbReference type="SUPFAM" id="SSF51658">
    <property type="entry name" value="Xylose isomerase-like"/>
    <property type="match status" value="1"/>
</dbReference>
<keyword evidence="2" id="KW-1185">Reference proteome</keyword>
<protein>
    <recommendedName>
        <fullName evidence="3">Xylose isomerase-like TIM barrel domain-containing protein</fullName>
    </recommendedName>
</protein>
<organism evidence="1 2">
    <name type="scientific">Penicillium cosmopolitanum</name>
    <dbReference type="NCBI Taxonomy" id="1131564"/>
    <lineage>
        <taxon>Eukaryota</taxon>
        <taxon>Fungi</taxon>
        <taxon>Dikarya</taxon>
        <taxon>Ascomycota</taxon>
        <taxon>Pezizomycotina</taxon>
        <taxon>Eurotiomycetes</taxon>
        <taxon>Eurotiomycetidae</taxon>
        <taxon>Eurotiales</taxon>
        <taxon>Aspergillaceae</taxon>
        <taxon>Penicillium</taxon>
    </lineage>
</organism>
<dbReference type="EMBL" id="JAPZBU010000012">
    <property type="protein sequence ID" value="KAJ5376543.1"/>
    <property type="molecule type" value="Genomic_DNA"/>
</dbReference>
<dbReference type="InterPro" id="IPR036237">
    <property type="entry name" value="Xyl_isomerase-like_sf"/>
</dbReference>
<proteinExistence type="predicted"/>
<dbReference type="GeneID" id="81377046"/>
<dbReference type="RefSeq" id="XP_056481573.1">
    <property type="nucleotide sequence ID" value="XM_056638066.1"/>
</dbReference>
<dbReference type="AlphaFoldDB" id="A0A9W9SHY9"/>
<reference evidence="1" key="2">
    <citation type="journal article" date="2023" name="IMA Fungus">
        <title>Comparative genomic study of the Penicillium genus elucidates a diverse pangenome and 15 lateral gene transfer events.</title>
        <authorList>
            <person name="Petersen C."/>
            <person name="Sorensen T."/>
            <person name="Nielsen M.R."/>
            <person name="Sondergaard T.E."/>
            <person name="Sorensen J.L."/>
            <person name="Fitzpatrick D.A."/>
            <person name="Frisvad J.C."/>
            <person name="Nielsen K.L."/>
        </authorList>
    </citation>
    <scope>NUCLEOTIDE SEQUENCE</scope>
    <source>
        <strain evidence="1">IBT 29677</strain>
    </source>
</reference>
<reference evidence="1" key="1">
    <citation type="submission" date="2022-12" db="EMBL/GenBank/DDBJ databases">
        <authorList>
            <person name="Petersen C."/>
        </authorList>
    </citation>
    <scope>NUCLEOTIDE SEQUENCE</scope>
    <source>
        <strain evidence="1">IBT 29677</strain>
    </source>
</reference>
<evidence type="ECO:0000313" key="2">
    <source>
        <dbReference type="Proteomes" id="UP001147747"/>
    </source>
</evidence>
<dbReference type="OrthoDB" id="9971575at2759"/>
<dbReference type="Proteomes" id="UP001147747">
    <property type="component" value="Unassembled WGS sequence"/>
</dbReference>
<gene>
    <name evidence="1" type="ORF">N7509_013429</name>
</gene>
<accession>A0A9W9SHY9</accession>
<dbReference type="Gene3D" id="3.20.20.150">
    <property type="entry name" value="Divalent-metal-dependent TIM barrel enzymes"/>
    <property type="match status" value="1"/>
</dbReference>
<sequence>MGITRHRTTWGVDKGGPGLENWKAWFPELKKHGYNGVEIDIHQLDPVAEFPRLRELLDQVGLEMSVLAHSSWVGYVGPRPVGLDAQHHLQNYRDVLQSTAVLRPVAINFQSGQDTWTVEESVKFYQGTLQVDKELGLTGHVFHETHRNRSLSTPYHSLQILQAVPELKITADFSHWMVCCERILDISDEDRTLLDEVIPRVGHLHARIGTTQASQCPEPLNPIFEQERLCMERLWTKIIESYLERNGPNASLVFVPEYGPFPYHPYGSAKAYGTVADEEGVRLEALFKQVIARKSGA</sequence>
<evidence type="ECO:0000313" key="1">
    <source>
        <dbReference type="EMBL" id="KAJ5376543.1"/>
    </source>
</evidence>
<comment type="caution">
    <text evidence="1">The sequence shown here is derived from an EMBL/GenBank/DDBJ whole genome shotgun (WGS) entry which is preliminary data.</text>
</comment>
<evidence type="ECO:0008006" key="3">
    <source>
        <dbReference type="Google" id="ProtNLM"/>
    </source>
</evidence>